<keyword evidence="4" id="KW-1185">Reference proteome</keyword>
<evidence type="ECO:0000313" key="3">
    <source>
        <dbReference type="EMBL" id="ALJ06464.1"/>
    </source>
</evidence>
<organism evidence="3 4">
    <name type="scientific">Pseudalgibacter alginicilyticus</name>
    <dbReference type="NCBI Taxonomy" id="1736674"/>
    <lineage>
        <taxon>Bacteria</taxon>
        <taxon>Pseudomonadati</taxon>
        <taxon>Bacteroidota</taxon>
        <taxon>Flavobacteriia</taxon>
        <taxon>Flavobacteriales</taxon>
        <taxon>Flavobacteriaceae</taxon>
        <taxon>Pseudalgibacter</taxon>
    </lineage>
</organism>
<proteinExistence type="predicted"/>
<protein>
    <recommendedName>
        <fullName evidence="2">BT-3987-like N-terminal domain-containing protein</fullName>
    </recommendedName>
</protein>
<dbReference type="Pfam" id="PF08522">
    <property type="entry name" value="BT_3987-like_N"/>
    <property type="match status" value="1"/>
</dbReference>
<feature type="domain" description="BT-3987-like N-terminal" evidence="2">
    <location>
        <begin position="38"/>
        <end position="153"/>
    </location>
</feature>
<dbReference type="Gene3D" id="2.40.128.420">
    <property type="match status" value="1"/>
</dbReference>
<dbReference type="EMBL" id="CP012898">
    <property type="protein sequence ID" value="ALJ06464.1"/>
    <property type="molecule type" value="Genomic_DNA"/>
</dbReference>
<name>A0A0P0CJP4_9FLAO</name>
<dbReference type="KEGG" id="ahz:APS56_15570"/>
<feature type="signal peptide" evidence="1">
    <location>
        <begin position="1"/>
        <end position="24"/>
    </location>
</feature>
<reference evidence="3 4" key="1">
    <citation type="submission" date="2015-10" db="EMBL/GenBank/DDBJ databases">
        <authorList>
            <person name="Gilbert D.G."/>
        </authorList>
    </citation>
    <scope>NUCLEOTIDE SEQUENCE [LARGE SCALE GENOMIC DNA]</scope>
    <source>
        <strain evidence="4">HZ-22</strain>
    </source>
</reference>
<evidence type="ECO:0000256" key="1">
    <source>
        <dbReference type="SAM" id="SignalP"/>
    </source>
</evidence>
<dbReference type="AlphaFoldDB" id="A0A0P0CJP4"/>
<sequence>MNIQMKTYINKIALVLIVTGAAFTSCESYEDFTGDFDKTTVYFATQKPLRTIVSYDEMSFKVGVSLGGKRENTVEEYADFEIDPDLLNTVDGADVFTLLPSSYYKLSNTSKMVIPIGEFIGDVAVTLNKELFTNDPLATQNTYALPLKITNSSLDSIGGFDPDGTVIDIPKNYTILVVKYISSYSGVYYHKGTQKEVDGSGGLISETIYNNTDDVNNQTWGLSTVDRNSVKTSGIGTFTNQNFVINIDESTNAIYIDAPSSGVTNLVGTGTLNNDRSISLSYSFTLSGKNYEVEDTLVLRQPVEKDLIFEEW</sequence>
<dbReference type="Proteomes" id="UP000057981">
    <property type="component" value="Chromosome"/>
</dbReference>
<evidence type="ECO:0000313" key="4">
    <source>
        <dbReference type="Proteomes" id="UP000057981"/>
    </source>
</evidence>
<dbReference type="InterPro" id="IPR013728">
    <property type="entry name" value="BT_3987-like_N"/>
</dbReference>
<dbReference type="PATRIC" id="fig|1736674.3.peg.3185"/>
<dbReference type="Gene3D" id="2.60.40.1740">
    <property type="entry name" value="hypothetical protein (bacova_03559)"/>
    <property type="match status" value="1"/>
</dbReference>
<keyword evidence="1" id="KW-0732">Signal</keyword>
<feature type="chain" id="PRO_5006042636" description="BT-3987-like N-terminal domain-containing protein" evidence="1">
    <location>
        <begin position="25"/>
        <end position="312"/>
    </location>
</feature>
<dbReference type="PROSITE" id="PS51257">
    <property type="entry name" value="PROKAR_LIPOPROTEIN"/>
    <property type="match status" value="1"/>
</dbReference>
<accession>A0A0P0CJP4</accession>
<dbReference type="STRING" id="1736674.APS56_15570"/>
<evidence type="ECO:0000259" key="2">
    <source>
        <dbReference type="Pfam" id="PF08522"/>
    </source>
</evidence>
<gene>
    <name evidence="3" type="ORF">APS56_15570</name>
</gene>